<dbReference type="InterPro" id="IPR015797">
    <property type="entry name" value="NUDIX_hydrolase-like_dom_sf"/>
</dbReference>
<reference evidence="2 3" key="1">
    <citation type="journal article" date="2018" name="Sci. Rep.">
        <title>Raphidocelis subcapitata (=Pseudokirchneriella subcapitata) provides an insight into genome evolution and environmental adaptations in the Sphaeropleales.</title>
        <authorList>
            <person name="Suzuki S."/>
            <person name="Yamaguchi H."/>
            <person name="Nakajima N."/>
            <person name="Kawachi M."/>
        </authorList>
    </citation>
    <scope>NUCLEOTIDE SEQUENCE [LARGE SCALE GENOMIC DNA]</scope>
    <source>
        <strain evidence="2 3">NIES-35</strain>
    </source>
</reference>
<name>A0A2V0PA24_9CHLO</name>
<comment type="caution">
    <text evidence="2">The sequence shown here is derived from an EMBL/GenBank/DDBJ whole genome shotgun (WGS) entry which is preliminary data.</text>
</comment>
<dbReference type="EMBL" id="BDRX01000084">
    <property type="protein sequence ID" value="GBF96696.1"/>
    <property type="molecule type" value="Genomic_DNA"/>
</dbReference>
<dbReference type="GO" id="GO:0003735">
    <property type="term" value="F:structural constituent of ribosome"/>
    <property type="evidence" value="ECO:0007669"/>
    <property type="project" value="InterPro"/>
</dbReference>
<gene>
    <name evidence="2" type="ORF">Rsub_09329</name>
</gene>
<dbReference type="Proteomes" id="UP000247498">
    <property type="component" value="Unassembled WGS sequence"/>
</dbReference>
<evidence type="ECO:0000313" key="3">
    <source>
        <dbReference type="Proteomes" id="UP000247498"/>
    </source>
</evidence>
<dbReference type="STRING" id="307507.A0A2V0PA24"/>
<sequence length="326" mass="32342">MLRSAARSAGLRALQAAVAEQQCLGARCLATEAAAQASSSSPAAAAASSGGAIYAAVVVERLPVVRSPAPEWEAEYQAWAEQRRLSRGFYKEYPASAKKVARQKDEDTGAFNPVPTETAADASGDARTMRRRLRDKLVLLVKQPAPAGDPLGRPVGGGGAGSGGGGAAGGGWSFPAARRAEGETLRAAAERALREAVGVAEVFFVGNAPMGHFPLGGSTSGSGGGGGGGSSGSSGGGSGTRALHTSAAPAAADGGGGSAAAEPGQAEVAAEEGGDAVFFMLAQVVNDPWEVDLGAGSCSDAVWVAPDELPGYIGPGPLADLAQRML</sequence>
<dbReference type="PANTHER" id="PTHR13124">
    <property type="entry name" value="39S RIBOSOMAL PROTEIN L46, MITOCHONDRIAL PRECURSOR-RELATED"/>
    <property type="match status" value="1"/>
</dbReference>
<accession>A0A2V0PA24</accession>
<feature type="compositionally biased region" description="Low complexity" evidence="1">
    <location>
        <begin position="259"/>
        <end position="268"/>
    </location>
</feature>
<feature type="region of interest" description="Disordered" evidence="1">
    <location>
        <begin position="144"/>
        <end position="167"/>
    </location>
</feature>
<protein>
    <submittedName>
        <fullName evidence="2">Uncharacterized protein</fullName>
    </submittedName>
</protein>
<keyword evidence="3" id="KW-1185">Reference proteome</keyword>
<evidence type="ECO:0000256" key="1">
    <source>
        <dbReference type="SAM" id="MobiDB-lite"/>
    </source>
</evidence>
<dbReference type="GO" id="GO:0005762">
    <property type="term" value="C:mitochondrial large ribosomal subunit"/>
    <property type="evidence" value="ECO:0007669"/>
    <property type="project" value="TreeGrafter"/>
</dbReference>
<feature type="compositionally biased region" description="Gly residues" evidence="1">
    <location>
        <begin position="154"/>
        <end position="167"/>
    </location>
</feature>
<dbReference type="Gene3D" id="3.90.79.10">
    <property type="entry name" value="Nucleoside Triphosphate Pyrophosphohydrolase"/>
    <property type="match status" value="1"/>
</dbReference>
<evidence type="ECO:0000313" key="2">
    <source>
        <dbReference type="EMBL" id="GBF96696.1"/>
    </source>
</evidence>
<organism evidence="2 3">
    <name type="scientific">Raphidocelis subcapitata</name>
    <dbReference type="NCBI Taxonomy" id="307507"/>
    <lineage>
        <taxon>Eukaryota</taxon>
        <taxon>Viridiplantae</taxon>
        <taxon>Chlorophyta</taxon>
        <taxon>core chlorophytes</taxon>
        <taxon>Chlorophyceae</taxon>
        <taxon>CS clade</taxon>
        <taxon>Sphaeropleales</taxon>
        <taxon>Selenastraceae</taxon>
        <taxon>Raphidocelis</taxon>
    </lineage>
</organism>
<dbReference type="InterPro" id="IPR040008">
    <property type="entry name" value="Ribosomal_mL46"/>
</dbReference>
<feature type="compositionally biased region" description="Gly residues" evidence="1">
    <location>
        <begin position="218"/>
        <end position="239"/>
    </location>
</feature>
<dbReference type="AlphaFoldDB" id="A0A2V0PA24"/>
<feature type="region of interest" description="Disordered" evidence="1">
    <location>
        <begin position="104"/>
        <end position="127"/>
    </location>
</feature>
<dbReference type="SUPFAM" id="SSF55811">
    <property type="entry name" value="Nudix"/>
    <property type="match status" value="1"/>
</dbReference>
<feature type="region of interest" description="Disordered" evidence="1">
    <location>
        <begin position="215"/>
        <end position="268"/>
    </location>
</feature>
<dbReference type="OrthoDB" id="414075at2759"/>
<dbReference type="InParanoid" id="A0A2V0PA24"/>
<proteinExistence type="predicted"/>
<dbReference type="PANTHER" id="PTHR13124:SF12">
    <property type="entry name" value="LARGE RIBOSOMAL SUBUNIT PROTEIN ML46"/>
    <property type="match status" value="1"/>
</dbReference>